<dbReference type="Proteomes" id="UP000251889">
    <property type="component" value="Unassembled WGS sequence"/>
</dbReference>
<sequence length="609" mass="65305">MLSKVKAMLTISFHSLTTLIMKKIYSIFLFILLCSAIVNAQVTSPDGTFSSGAATTNVSLRTGTTTRMTVLNTNGFAGINTTAPTVQLDINGALRIRSLPTNITLTQILVADGSGNIRRRGIFPYVISANSLGVGTNSLPVNTGNWNVAFGTSTLASNTTGQSNTAFGYEALLSNVSAAYNTAVGFQSLFLNDGFSNTAIGYRAGFQNTGNQLTAVGYKALYSANNFFGMNTAVGHESMYSTTEGIYNTAVGQSSLYSNTTGLSNVAIGSESMQYNTTGNHNTACGYMSLNSSISGGENVAVGEGAQIFSTTASGNSCVGTWTLYENRTGNDNTAAGYQAGTTGSFSNTTALGAFTRTTANNQVRIGNTSVTSIGGQVPWSTLSDGRFKRDVKEDVPGISFINKLRPVTYVVDDEAQEKFLRIERKPGHEKIASPSQRHTGFVAQEVEKIVKESAYAFYGVDAPENEQSHYALRYSEFVVPLVKAVQELSAQVDKQANEIMSLREALAGKLSRVQLDHTAVTGQNTMQQNSPNPFSQYTRIALSVSDAVRNADVIIYNLEGKQIKRITISMRGETNVELNGNDLEAGIYLYALIADGQVIDNKRMILTR</sequence>
<dbReference type="Pfam" id="PF13884">
    <property type="entry name" value="Peptidase_S74"/>
    <property type="match status" value="1"/>
</dbReference>
<proteinExistence type="predicted"/>
<dbReference type="OrthoDB" id="9807669at2"/>
<name>A0A364Y3U4_9BACT</name>
<evidence type="ECO:0000313" key="2">
    <source>
        <dbReference type="EMBL" id="RAW01004.1"/>
    </source>
</evidence>
<gene>
    <name evidence="2" type="ORF">DQQ10_12280</name>
</gene>
<feature type="domain" description="Peptidase S74" evidence="1">
    <location>
        <begin position="384"/>
        <end position="500"/>
    </location>
</feature>
<accession>A0A364Y3U4</accession>
<dbReference type="CDD" id="cd21931">
    <property type="entry name" value="TD_EMAP-like"/>
    <property type="match status" value="1"/>
</dbReference>
<dbReference type="PROSITE" id="PS51688">
    <property type="entry name" value="ICA"/>
    <property type="match status" value="1"/>
</dbReference>
<comment type="caution">
    <text evidence="2">The sequence shown here is derived from an EMBL/GenBank/DDBJ whole genome shotgun (WGS) entry which is preliminary data.</text>
</comment>
<dbReference type="Gene3D" id="2.150.10.10">
    <property type="entry name" value="Serralysin-like metalloprotease, C-terminal"/>
    <property type="match status" value="1"/>
</dbReference>
<reference evidence="2 3" key="1">
    <citation type="submission" date="2018-06" db="EMBL/GenBank/DDBJ databases">
        <title>Chryseolinea flavus sp. nov., a member of the phylum Bacteroidetes isolated from soil.</title>
        <authorList>
            <person name="Li Y."/>
            <person name="Wang J."/>
        </authorList>
    </citation>
    <scope>NUCLEOTIDE SEQUENCE [LARGE SCALE GENOMIC DNA]</scope>
    <source>
        <strain evidence="2 3">SDU1-6</strain>
    </source>
</reference>
<organism evidence="2 3">
    <name type="scientific">Pseudochryseolinea flava</name>
    <dbReference type="NCBI Taxonomy" id="2059302"/>
    <lineage>
        <taxon>Bacteria</taxon>
        <taxon>Pseudomonadati</taxon>
        <taxon>Bacteroidota</taxon>
        <taxon>Cytophagia</taxon>
        <taxon>Cytophagales</taxon>
        <taxon>Fulvivirgaceae</taxon>
        <taxon>Pseudochryseolinea</taxon>
    </lineage>
</organism>
<dbReference type="InterPro" id="IPR030392">
    <property type="entry name" value="S74_ICA"/>
</dbReference>
<dbReference type="InterPro" id="IPR049813">
    <property type="entry name" value="Elp-1-like_TD"/>
</dbReference>
<keyword evidence="3" id="KW-1185">Reference proteome</keyword>
<dbReference type="AlphaFoldDB" id="A0A364Y3U4"/>
<dbReference type="InterPro" id="IPR026444">
    <property type="entry name" value="Secre_tail"/>
</dbReference>
<protein>
    <recommendedName>
        <fullName evidence="1">Peptidase S74 domain-containing protein</fullName>
    </recommendedName>
</protein>
<dbReference type="NCBIfam" id="TIGR04183">
    <property type="entry name" value="Por_Secre_tail"/>
    <property type="match status" value="1"/>
</dbReference>
<dbReference type="EMBL" id="QMFY01000005">
    <property type="protein sequence ID" value="RAW01004.1"/>
    <property type="molecule type" value="Genomic_DNA"/>
</dbReference>
<evidence type="ECO:0000313" key="3">
    <source>
        <dbReference type="Proteomes" id="UP000251889"/>
    </source>
</evidence>
<dbReference type="Pfam" id="PF18962">
    <property type="entry name" value="Por_Secre_tail"/>
    <property type="match status" value="1"/>
</dbReference>
<dbReference type="InterPro" id="IPR011049">
    <property type="entry name" value="Serralysin-like_metalloprot_C"/>
</dbReference>
<evidence type="ECO:0000259" key="1">
    <source>
        <dbReference type="PROSITE" id="PS51688"/>
    </source>
</evidence>